<organism evidence="1 2">
    <name type="scientific">Nocardia goodfellowii</name>
    <dbReference type="NCBI Taxonomy" id="882446"/>
    <lineage>
        <taxon>Bacteria</taxon>
        <taxon>Bacillati</taxon>
        <taxon>Actinomycetota</taxon>
        <taxon>Actinomycetes</taxon>
        <taxon>Mycobacteriales</taxon>
        <taxon>Nocardiaceae</taxon>
        <taxon>Nocardia</taxon>
    </lineage>
</organism>
<accession>A0ABS4QJG5</accession>
<protein>
    <submittedName>
        <fullName evidence="1">Uncharacterized protein</fullName>
    </submittedName>
</protein>
<dbReference type="Proteomes" id="UP001519325">
    <property type="component" value="Unassembled WGS sequence"/>
</dbReference>
<evidence type="ECO:0000313" key="1">
    <source>
        <dbReference type="EMBL" id="MBP2191851.1"/>
    </source>
</evidence>
<keyword evidence="2" id="KW-1185">Reference proteome</keyword>
<dbReference type="EMBL" id="JAGGMR010000001">
    <property type="protein sequence ID" value="MBP2191851.1"/>
    <property type="molecule type" value="Genomic_DNA"/>
</dbReference>
<dbReference type="RefSeq" id="WP_209894096.1">
    <property type="nucleotide sequence ID" value="NZ_JAGGMR010000001.1"/>
</dbReference>
<sequence>MIRTTEWTMTSDITPETAYRSTGEGARMWRLSWLPDRLLTREQARAGMELDEILSDMDSVHSRIAQARAADCAAELGLLWEQAVIMLSKRMIARLRFQPEEPPVTERYRHRPHLVG</sequence>
<proteinExistence type="predicted"/>
<name>A0ABS4QJG5_9NOCA</name>
<reference evidence="1 2" key="1">
    <citation type="submission" date="2021-03" db="EMBL/GenBank/DDBJ databases">
        <title>Sequencing the genomes of 1000 actinobacteria strains.</title>
        <authorList>
            <person name="Klenk H.-P."/>
        </authorList>
    </citation>
    <scope>NUCLEOTIDE SEQUENCE [LARGE SCALE GENOMIC DNA]</scope>
    <source>
        <strain evidence="1 2">DSM 45516</strain>
    </source>
</reference>
<comment type="caution">
    <text evidence="1">The sequence shown here is derived from an EMBL/GenBank/DDBJ whole genome shotgun (WGS) entry which is preliminary data.</text>
</comment>
<gene>
    <name evidence="1" type="ORF">BJ987_004752</name>
</gene>
<evidence type="ECO:0000313" key="2">
    <source>
        <dbReference type="Proteomes" id="UP001519325"/>
    </source>
</evidence>